<reference evidence="1 2" key="1">
    <citation type="journal article" date="2012" name="Science">
        <title>The Paleozoic origin of enzymatic lignin decomposition reconstructed from 31 fungal genomes.</title>
        <authorList>
            <person name="Floudas D."/>
            <person name="Binder M."/>
            <person name="Riley R."/>
            <person name="Barry K."/>
            <person name="Blanchette R.A."/>
            <person name="Henrissat B."/>
            <person name="Martinez A.T."/>
            <person name="Otillar R."/>
            <person name="Spatafora J.W."/>
            <person name="Yadav J.S."/>
            <person name="Aerts A."/>
            <person name="Benoit I."/>
            <person name="Boyd A."/>
            <person name="Carlson A."/>
            <person name="Copeland A."/>
            <person name="Coutinho P.M."/>
            <person name="de Vries R.P."/>
            <person name="Ferreira P."/>
            <person name="Findley K."/>
            <person name="Foster B."/>
            <person name="Gaskell J."/>
            <person name="Glotzer D."/>
            <person name="Gorecki P."/>
            <person name="Heitman J."/>
            <person name="Hesse C."/>
            <person name="Hori C."/>
            <person name="Igarashi K."/>
            <person name="Jurgens J.A."/>
            <person name="Kallen N."/>
            <person name="Kersten P."/>
            <person name="Kohler A."/>
            <person name="Kuees U."/>
            <person name="Kumar T.K.A."/>
            <person name="Kuo A."/>
            <person name="LaButti K."/>
            <person name="Larrondo L.F."/>
            <person name="Lindquist E."/>
            <person name="Ling A."/>
            <person name="Lombard V."/>
            <person name="Lucas S."/>
            <person name="Lundell T."/>
            <person name="Martin R."/>
            <person name="McLaughlin D.J."/>
            <person name="Morgenstern I."/>
            <person name="Morin E."/>
            <person name="Murat C."/>
            <person name="Nagy L.G."/>
            <person name="Nolan M."/>
            <person name="Ohm R.A."/>
            <person name="Patyshakuliyeva A."/>
            <person name="Rokas A."/>
            <person name="Ruiz-Duenas F.J."/>
            <person name="Sabat G."/>
            <person name="Salamov A."/>
            <person name="Samejima M."/>
            <person name="Schmutz J."/>
            <person name="Slot J.C."/>
            <person name="St John F."/>
            <person name="Stenlid J."/>
            <person name="Sun H."/>
            <person name="Sun S."/>
            <person name="Syed K."/>
            <person name="Tsang A."/>
            <person name="Wiebenga A."/>
            <person name="Young D."/>
            <person name="Pisabarro A."/>
            <person name="Eastwood D.C."/>
            <person name="Martin F."/>
            <person name="Cullen D."/>
            <person name="Grigoriev I.V."/>
            <person name="Hibbett D.S."/>
        </authorList>
    </citation>
    <scope>NUCLEOTIDE SEQUENCE [LARGE SCALE GENOMIC DNA]</scope>
    <source>
        <strain evidence="1 2">LYAD-421 SS1</strain>
    </source>
</reference>
<dbReference type="RefSeq" id="XP_007366268.1">
    <property type="nucleotide sequence ID" value="XM_007366206.1"/>
</dbReference>
<evidence type="ECO:0000313" key="1">
    <source>
        <dbReference type="EMBL" id="EJF61048.1"/>
    </source>
</evidence>
<dbReference type="GeneID" id="18843059"/>
<dbReference type="Proteomes" id="UP000053319">
    <property type="component" value="Unassembled WGS sequence"/>
</dbReference>
<protein>
    <recommendedName>
        <fullName evidence="3">Retrotransposon gag domain-containing protein</fullName>
    </recommendedName>
</protein>
<organism evidence="1 2">
    <name type="scientific">Dichomitus squalens (strain LYAD-421)</name>
    <name type="common">Western red white-rot fungus</name>
    <dbReference type="NCBI Taxonomy" id="732165"/>
    <lineage>
        <taxon>Eukaryota</taxon>
        <taxon>Fungi</taxon>
        <taxon>Dikarya</taxon>
        <taxon>Basidiomycota</taxon>
        <taxon>Agaricomycotina</taxon>
        <taxon>Agaricomycetes</taxon>
        <taxon>Polyporales</taxon>
        <taxon>Polyporaceae</taxon>
        <taxon>Dichomitus</taxon>
    </lineage>
</organism>
<gene>
    <name evidence="1" type="ORF">DICSQDRAFT_61627</name>
</gene>
<dbReference type="EMBL" id="JH719412">
    <property type="protein sequence ID" value="EJF61048.1"/>
    <property type="molecule type" value="Genomic_DNA"/>
</dbReference>
<sequence length="106" mass="11730">MQLEQGLSNRTSFGITTAPTPVVSQVSRIKASEPPKYKGNKGSDVTFEQWLQKMGLWFHVQNITTDDDKVTLALMYLKGGTHNYVEEYIETAASGGSLGTWADFVN</sequence>
<accession>R7SYL0</accession>
<dbReference type="KEGG" id="dsq:DICSQDRAFT_61627"/>
<evidence type="ECO:0000313" key="2">
    <source>
        <dbReference type="Proteomes" id="UP000053319"/>
    </source>
</evidence>
<dbReference type="AlphaFoldDB" id="R7SYL0"/>
<proteinExistence type="predicted"/>
<evidence type="ECO:0008006" key="3">
    <source>
        <dbReference type="Google" id="ProtNLM"/>
    </source>
</evidence>
<name>R7SYL0_DICSQ</name>
<dbReference type="HOGENOM" id="CLU_2223187_0_0_1"/>